<proteinExistence type="predicted"/>
<name>A0ABS8AM81_9BACT</name>
<dbReference type="Proteomes" id="UP001165297">
    <property type="component" value="Unassembled WGS sequence"/>
</dbReference>
<reference evidence="2" key="1">
    <citation type="submission" date="2021-10" db="EMBL/GenBank/DDBJ databases">
        <authorList>
            <person name="Dean J.D."/>
            <person name="Kim M.K."/>
            <person name="Newey C.N."/>
            <person name="Stoker T.S."/>
            <person name="Thompson D.W."/>
            <person name="Grose J.H."/>
        </authorList>
    </citation>
    <scope>NUCLEOTIDE SEQUENCE</scope>
    <source>
        <strain evidence="2">BT635</strain>
    </source>
</reference>
<feature type="chain" id="PRO_5047095409" evidence="1">
    <location>
        <begin position="20"/>
        <end position="169"/>
    </location>
</feature>
<dbReference type="RefSeq" id="WP_226189755.1">
    <property type="nucleotide sequence ID" value="NZ_JAJADQ010000014.1"/>
</dbReference>
<dbReference type="EMBL" id="JAJADQ010000014">
    <property type="protein sequence ID" value="MCB2380094.1"/>
    <property type="molecule type" value="Genomic_DNA"/>
</dbReference>
<gene>
    <name evidence="2" type="ORF">LGH70_21040</name>
</gene>
<keyword evidence="1" id="KW-0732">Signal</keyword>
<keyword evidence="3" id="KW-1185">Reference proteome</keyword>
<evidence type="ECO:0000256" key="1">
    <source>
        <dbReference type="SAM" id="SignalP"/>
    </source>
</evidence>
<accession>A0ABS8AM81</accession>
<protein>
    <submittedName>
        <fullName evidence="2">Uncharacterized protein</fullName>
    </submittedName>
</protein>
<feature type="signal peptide" evidence="1">
    <location>
        <begin position="1"/>
        <end position="19"/>
    </location>
</feature>
<evidence type="ECO:0000313" key="3">
    <source>
        <dbReference type="Proteomes" id="UP001165297"/>
    </source>
</evidence>
<sequence>MRPYLLLLLSFTCFSGLRAQTIEPGYLVLSSGDTLRGELENDFWENPPSAVRFRSAPTAELTLYSALQLRGLGLTSGRRLRLETLPLDRSATTDVNSLPDNSRSHQKPEQVLADVLVDGPATLLGVTLGSVHHFFVRREAHPYFEMTERNYVKLHKGAQVIADANNYKD</sequence>
<evidence type="ECO:0000313" key="2">
    <source>
        <dbReference type="EMBL" id="MCB2380094.1"/>
    </source>
</evidence>
<comment type="caution">
    <text evidence="2">The sequence shown here is derived from an EMBL/GenBank/DDBJ whole genome shotgun (WGS) entry which is preliminary data.</text>
</comment>
<organism evidence="2 3">
    <name type="scientific">Hymenobacter nitidus</name>
    <dbReference type="NCBI Taxonomy" id="2880929"/>
    <lineage>
        <taxon>Bacteria</taxon>
        <taxon>Pseudomonadati</taxon>
        <taxon>Bacteroidota</taxon>
        <taxon>Cytophagia</taxon>
        <taxon>Cytophagales</taxon>
        <taxon>Hymenobacteraceae</taxon>
        <taxon>Hymenobacter</taxon>
    </lineage>
</organism>